<keyword evidence="1" id="KW-0175">Coiled coil</keyword>
<evidence type="ECO:0000313" key="3">
    <source>
        <dbReference type="EMBL" id="RXJ45588.1"/>
    </source>
</evidence>
<dbReference type="RefSeq" id="WP_129018389.1">
    <property type="nucleotide sequence ID" value="NZ_SDDZ01000012.1"/>
</dbReference>
<dbReference type="Proteomes" id="UP000289792">
    <property type="component" value="Unassembled WGS sequence"/>
</dbReference>
<feature type="coiled-coil region" evidence="1">
    <location>
        <begin position="102"/>
        <end position="129"/>
    </location>
</feature>
<name>A0A4Q0XDK0_9FLAO</name>
<proteinExistence type="predicted"/>
<dbReference type="OrthoDB" id="945646at2"/>
<sequence>MKNSIVTSIVALILCFSSNVVKAETLKRSPINYTIILDLSDRVLNDNQLTYDLEQIKVMFAKFKQKAKQNLIITSKDRFIIKIIPQKNSPLNVNYYENALQLRLDQISIKDKNNRLNQLETELPTILKKLEQEAQYGKKGSDYAGVDLWAFMSDNKDHLTALDYDNTVIIMTDGYLDFENNDHVLRNENQFTSTKFINSLTMQNWKEDAEAKNYGIIPIQMKVDATWIVSGIKSKNTNDLMQISKLKFFWNKWIKESTNSNPKFINYSTKSQILSELNSIMN</sequence>
<feature type="chain" id="PRO_5020955032" description="VWA domain-containing protein" evidence="2">
    <location>
        <begin position="24"/>
        <end position="282"/>
    </location>
</feature>
<feature type="signal peptide" evidence="2">
    <location>
        <begin position="1"/>
        <end position="23"/>
    </location>
</feature>
<dbReference type="AlphaFoldDB" id="A0A4Q0XDK0"/>
<reference evidence="3 4" key="1">
    <citation type="submission" date="2019-01" db="EMBL/GenBank/DDBJ databases">
        <title>Genome sequence of the Antarctic species Gelidibacter gilvus ACAM 158(T).</title>
        <authorList>
            <person name="Bowman J.P."/>
        </authorList>
    </citation>
    <scope>NUCLEOTIDE SEQUENCE [LARGE SCALE GENOMIC DNA]</scope>
    <source>
        <strain evidence="3 4">IC158</strain>
    </source>
</reference>
<keyword evidence="4" id="KW-1185">Reference proteome</keyword>
<gene>
    <name evidence="3" type="ORF">ESZ48_15355</name>
</gene>
<protein>
    <recommendedName>
        <fullName evidence="5">VWA domain-containing protein</fullName>
    </recommendedName>
</protein>
<keyword evidence="2" id="KW-0732">Signal</keyword>
<evidence type="ECO:0008006" key="5">
    <source>
        <dbReference type="Google" id="ProtNLM"/>
    </source>
</evidence>
<accession>A0A4Q0XDK0</accession>
<dbReference type="EMBL" id="SDDZ01000012">
    <property type="protein sequence ID" value="RXJ45588.1"/>
    <property type="molecule type" value="Genomic_DNA"/>
</dbReference>
<evidence type="ECO:0000313" key="4">
    <source>
        <dbReference type="Proteomes" id="UP000289792"/>
    </source>
</evidence>
<evidence type="ECO:0000256" key="2">
    <source>
        <dbReference type="SAM" id="SignalP"/>
    </source>
</evidence>
<comment type="caution">
    <text evidence="3">The sequence shown here is derived from an EMBL/GenBank/DDBJ whole genome shotgun (WGS) entry which is preliminary data.</text>
</comment>
<organism evidence="3 4">
    <name type="scientific">Gelidibacter gilvus</name>
    <dbReference type="NCBI Taxonomy" id="59602"/>
    <lineage>
        <taxon>Bacteria</taxon>
        <taxon>Pseudomonadati</taxon>
        <taxon>Bacteroidota</taxon>
        <taxon>Flavobacteriia</taxon>
        <taxon>Flavobacteriales</taxon>
        <taxon>Flavobacteriaceae</taxon>
        <taxon>Gelidibacter</taxon>
    </lineage>
</organism>
<evidence type="ECO:0000256" key="1">
    <source>
        <dbReference type="SAM" id="Coils"/>
    </source>
</evidence>